<dbReference type="InterPro" id="IPR013785">
    <property type="entry name" value="Aldolase_TIM"/>
</dbReference>
<dbReference type="Pfam" id="PF00923">
    <property type="entry name" value="TAL_FSA"/>
    <property type="match status" value="1"/>
</dbReference>
<dbReference type="OrthoDB" id="1711136at2759"/>
<dbReference type="Gene3D" id="3.20.20.70">
    <property type="entry name" value="Aldolase class I"/>
    <property type="match status" value="1"/>
</dbReference>
<dbReference type="GO" id="GO:0004801">
    <property type="term" value="F:transaldolase activity"/>
    <property type="evidence" value="ECO:0007669"/>
    <property type="project" value="TreeGrafter"/>
</dbReference>
<sequence>MVRGAVQNNSFDEISKFSVYSLDSQDTELSNSFKLQNGIQFLNATSNQAICLGNWLAHPNNVFEAIDLVNQDYKSIGKVIPTIATDSTFDSYLDAIVLKSIAVTGKKQLETIPGCVLSQTIPKYSSSTELTIKDALNIIDAYKSVGVDKSRVIIKIPTTWESMQASKILLLDHGVKSLATVVHSIEQAVIAAEAGCEYVATYVDPLQENLDLSSYRPTSLDTNYGYQITVKIHKYYKAHGIKSKLMSAATAGINTIWGLSGIDEMTLPGHMIHKMLSLPVPPEYELPVLKKTYTVAEGGDLLTFINDREKYYKSFRLNTEACERLEFANRIFDECNDKCKVLINSLLKEGGFIN</sequence>
<dbReference type="GO" id="GO:0005975">
    <property type="term" value="P:carbohydrate metabolic process"/>
    <property type="evidence" value="ECO:0007669"/>
    <property type="project" value="InterPro"/>
</dbReference>
<evidence type="ECO:0000313" key="2">
    <source>
        <dbReference type="EMBL" id="ODV86113.1"/>
    </source>
</evidence>
<dbReference type="InterPro" id="IPR001585">
    <property type="entry name" value="TAL/FSA"/>
</dbReference>
<name>A0A1E4T2Z1_9ASCO</name>
<evidence type="ECO:0008006" key="4">
    <source>
        <dbReference type="Google" id="ProtNLM"/>
    </source>
</evidence>
<evidence type="ECO:0000313" key="3">
    <source>
        <dbReference type="Proteomes" id="UP000094801"/>
    </source>
</evidence>
<gene>
    <name evidence="2" type="ORF">CANARDRAFT_6610</name>
</gene>
<dbReference type="SUPFAM" id="SSF51569">
    <property type="entry name" value="Aldolase"/>
    <property type="match status" value="1"/>
</dbReference>
<dbReference type="PANTHER" id="PTHR10683:SF34">
    <property type="entry name" value="TRANSALDOLASE"/>
    <property type="match status" value="1"/>
</dbReference>
<accession>A0A1E4T2Z1</accession>
<dbReference type="GO" id="GO:0009052">
    <property type="term" value="P:pentose-phosphate shunt, non-oxidative branch"/>
    <property type="evidence" value="ECO:0007669"/>
    <property type="project" value="TreeGrafter"/>
</dbReference>
<dbReference type="EMBL" id="KV453850">
    <property type="protein sequence ID" value="ODV86113.1"/>
    <property type="molecule type" value="Genomic_DNA"/>
</dbReference>
<proteinExistence type="predicted"/>
<organism evidence="2 3">
    <name type="scientific">[Candida] arabinofermentans NRRL YB-2248</name>
    <dbReference type="NCBI Taxonomy" id="983967"/>
    <lineage>
        <taxon>Eukaryota</taxon>
        <taxon>Fungi</taxon>
        <taxon>Dikarya</taxon>
        <taxon>Ascomycota</taxon>
        <taxon>Saccharomycotina</taxon>
        <taxon>Pichiomycetes</taxon>
        <taxon>Pichiales</taxon>
        <taxon>Pichiaceae</taxon>
        <taxon>Ogataea</taxon>
        <taxon>Ogataea/Candida clade</taxon>
    </lineage>
</organism>
<keyword evidence="1" id="KW-0704">Schiff base</keyword>
<dbReference type="STRING" id="983967.A0A1E4T2Z1"/>
<evidence type="ECO:0000256" key="1">
    <source>
        <dbReference type="ARBA" id="ARBA00023270"/>
    </source>
</evidence>
<keyword evidence="3" id="KW-1185">Reference proteome</keyword>
<protein>
    <recommendedName>
        <fullName evidence="4">Transaldolase</fullName>
    </recommendedName>
</protein>
<dbReference type="AlphaFoldDB" id="A0A1E4T2Z1"/>
<dbReference type="Proteomes" id="UP000094801">
    <property type="component" value="Unassembled WGS sequence"/>
</dbReference>
<dbReference type="PANTHER" id="PTHR10683">
    <property type="entry name" value="TRANSALDOLASE"/>
    <property type="match status" value="1"/>
</dbReference>
<reference evidence="3" key="1">
    <citation type="submission" date="2016-04" db="EMBL/GenBank/DDBJ databases">
        <title>Comparative genomics of biotechnologically important yeasts.</title>
        <authorList>
            <consortium name="DOE Joint Genome Institute"/>
            <person name="Riley R."/>
            <person name="Haridas S."/>
            <person name="Wolfe K.H."/>
            <person name="Lopes M.R."/>
            <person name="Hittinger C.T."/>
            <person name="Goker M."/>
            <person name="Salamov A."/>
            <person name="Wisecaver J."/>
            <person name="Long T.M."/>
            <person name="Aerts A.L."/>
            <person name="Barry K."/>
            <person name="Choi C."/>
            <person name="Clum A."/>
            <person name="Coughlan A.Y."/>
            <person name="Deshpande S."/>
            <person name="Douglass A.P."/>
            <person name="Hanson S.J."/>
            <person name="Klenk H.-P."/>
            <person name="Labutti K."/>
            <person name="Lapidus A."/>
            <person name="Lindquist E."/>
            <person name="Lipzen A."/>
            <person name="Meier-Kolthoff J.P."/>
            <person name="Ohm R.A."/>
            <person name="Otillar R.P."/>
            <person name="Pangilinan J."/>
            <person name="Peng Y."/>
            <person name="Rokas A."/>
            <person name="Rosa C.A."/>
            <person name="Scheuner C."/>
            <person name="Sibirny A.A."/>
            <person name="Slot J.C."/>
            <person name="Stielow J.B."/>
            <person name="Sun H."/>
            <person name="Kurtzman C.P."/>
            <person name="Blackwell M."/>
            <person name="Grigoriev I.V."/>
            <person name="Jeffries T.W."/>
        </authorList>
    </citation>
    <scope>NUCLEOTIDE SEQUENCE [LARGE SCALE GENOMIC DNA]</scope>
    <source>
        <strain evidence="3">NRRL YB-2248</strain>
    </source>
</reference>